<dbReference type="SUPFAM" id="SSF55315">
    <property type="entry name" value="L30e-like"/>
    <property type="match status" value="1"/>
</dbReference>
<comment type="caution">
    <text evidence="5">The sequence shown here is derived from an EMBL/GenBank/DDBJ whole genome shotgun (WGS) entry which is preliminary data.</text>
</comment>
<reference evidence="5 6" key="1">
    <citation type="journal article" date="2014" name="Genome Announc.">
        <title>Draft Genome Sequence of the Boron-Tolerant and Moderately Halotolerant Bacterium Gracilibacillus boraciitolerans JCM 21714T.</title>
        <authorList>
            <person name="Ahmed I."/>
            <person name="Oshima K."/>
            <person name="Suda W."/>
            <person name="Kitamura K."/>
            <person name="Iida T."/>
            <person name="Ohmori Y."/>
            <person name="Fujiwara T."/>
            <person name="Hattori M."/>
            <person name="Ohkuma M."/>
        </authorList>
    </citation>
    <scope>NUCLEOTIDE SEQUENCE [LARGE SCALE GENOMIC DNA]</scope>
    <source>
        <strain evidence="5 6">JCM 21714</strain>
    </source>
</reference>
<feature type="domain" description="RNA 2-O ribose methyltransferase substrate binding" evidence="4">
    <location>
        <begin position="29"/>
        <end position="97"/>
    </location>
</feature>
<dbReference type="GO" id="GO:0006396">
    <property type="term" value="P:RNA processing"/>
    <property type="evidence" value="ECO:0007669"/>
    <property type="project" value="InterPro"/>
</dbReference>
<dbReference type="GO" id="GO:0008173">
    <property type="term" value="F:RNA methyltransferase activity"/>
    <property type="evidence" value="ECO:0007669"/>
    <property type="project" value="InterPro"/>
</dbReference>
<evidence type="ECO:0000259" key="4">
    <source>
        <dbReference type="SMART" id="SM00967"/>
    </source>
</evidence>
<evidence type="ECO:0000256" key="1">
    <source>
        <dbReference type="ARBA" id="ARBA00007228"/>
    </source>
</evidence>
<protein>
    <submittedName>
        <fullName evidence="5">rRNA methylase</fullName>
    </submittedName>
</protein>
<dbReference type="Gene3D" id="3.40.1280.10">
    <property type="match status" value="1"/>
</dbReference>
<dbReference type="GO" id="GO:0032259">
    <property type="term" value="P:methylation"/>
    <property type="evidence" value="ECO:0007669"/>
    <property type="project" value="UniProtKB-KW"/>
</dbReference>
<dbReference type="STRING" id="1298598.JCM21714_1727"/>
<dbReference type="SMART" id="SM00967">
    <property type="entry name" value="SpoU_sub_bind"/>
    <property type="match status" value="1"/>
</dbReference>
<organism evidence="5 6">
    <name type="scientific">Gracilibacillus boraciitolerans JCM 21714</name>
    <dbReference type="NCBI Taxonomy" id="1298598"/>
    <lineage>
        <taxon>Bacteria</taxon>
        <taxon>Bacillati</taxon>
        <taxon>Bacillota</taxon>
        <taxon>Bacilli</taxon>
        <taxon>Bacillales</taxon>
        <taxon>Bacillaceae</taxon>
        <taxon>Gracilibacillus</taxon>
    </lineage>
</organism>
<keyword evidence="6" id="KW-1185">Reference proteome</keyword>
<sequence>MLTSVQNEKVKNWRKLKKKKERDLHSQFIIEGFHLIEEAHKSDWDIVEIIYQQGIECDPAWSTYPPLFEVSDNVMVAITQTKSPQGVLAVVNKKEIQTHPIQRALMVDRVQDPGNLGTMIRTADAAGFDTVILGNGTVDLFNDKVIRSTQGSLFHLHVFEADLTKEIDRLQQSGSKIWSTGLENARYYNELDVPEKLVIIVGNEGSGVDPHLIQKADQNVMIPIYGKAESLNVSVAAAILMYEAVKK</sequence>
<dbReference type="Gene3D" id="3.30.1330.30">
    <property type="match status" value="1"/>
</dbReference>
<dbReference type="CDD" id="cd18095">
    <property type="entry name" value="SpoU-like_rRNA-MTase"/>
    <property type="match status" value="1"/>
</dbReference>
<dbReference type="InterPro" id="IPR029064">
    <property type="entry name" value="Ribosomal_eL30-like_sf"/>
</dbReference>
<dbReference type="PANTHER" id="PTHR43191:SF2">
    <property type="entry name" value="RRNA METHYLTRANSFERASE 3, MITOCHONDRIAL"/>
    <property type="match status" value="1"/>
</dbReference>
<dbReference type="InterPro" id="IPR013123">
    <property type="entry name" value="SpoU_subst-bd"/>
</dbReference>
<evidence type="ECO:0000256" key="3">
    <source>
        <dbReference type="ARBA" id="ARBA00022679"/>
    </source>
</evidence>
<gene>
    <name evidence="5" type="ORF">JCM21714_1727</name>
</gene>
<accession>W4VHS5</accession>
<dbReference type="Proteomes" id="UP000019102">
    <property type="component" value="Unassembled WGS sequence"/>
</dbReference>
<proteinExistence type="inferred from homology"/>
<dbReference type="EMBL" id="BAVS01000006">
    <property type="protein sequence ID" value="GAE92716.1"/>
    <property type="molecule type" value="Genomic_DNA"/>
</dbReference>
<comment type="similarity">
    <text evidence="1">Belongs to the class IV-like SAM-binding methyltransferase superfamily. RNA methyltransferase TrmH family.</text>
</comment>
<evidence type="ECO:0000313" key="6">
    <source>
        <dbReference type="Proteomes" id="UP000019102"/>
    </source>
</evidence>
<evidence type="ECO:0000256" key="2">
    <source>
        <dbReference type="ARBA" id="ARBA00022603"/>
    </source>
</evidence>
<name>W4VHS5_9BACI</name>
<dbReference type="InterPro" id="IPR029026">
    <property type="entry name" value="tRNA_m1G_MTases_N"/>
</dbReference>
<dbReference type="InterPro" id="IPR001537">
    <property type="entry name" value="SpoU_MeTrfase"/>
</dbReference>
<dbReference type="Pfam" id="PF00588">
    <property type="entry name" value="SpoU_methylase"/>
    <property type="match status" value="1"/>
</dbReference>
<dbReference type="SUPFAM" id="SSF75217">
    <property type="entry name" value="alpha/beta knot"/>
    <property type="match status" value="1"/>
</dbReference>
<dbReference type="InterPro" id="IPR051259">
    <property type="entry name" value="rRNA_Methyltransferase"/>
</dbReference>
<dbReference type="AlphaFoldDB" id="W4VHS5"/>
<dbReference type="Pfam" id="PF22435">
    <property type="entry name" value="MRM3-like_sub_bind"/>
    <property type="match status" value="1"/>
</dbReference>
<dbReference type="GO" id="GO:0005737">
    <property type="term" value="C:cytoplasm"/>
    <property type="evidence" value="ECO:0007669"/>
    <property type="project" value="UniProtKB-ARBA"/>
</dbReference>
<dbReference type="OrthoDB" id="9794400at2"/>
<dbReference type="PANTHER" id="PTHR43191">
    <property type="entry name" value="RRNA METHYLTRANSFERASE 3"/>
    <property type="match status" value="1"/>
</dbReference>
<dbReference type="GO" id="GO:0003723">
    <property type="term" value="F:RNA binding"/>
    <property type="evidence" value="ECO:0007669"/>
    <property type="project" value="InterPro"/>
</dbReference>
<dbReference type="InterPro" id="IPR053888">
    <property type="entry name" value="MRM3-like_sub_bind"/>
</dbReference>
<keyword evidence="2 5" id="KW-0489">Methyltransferase</keyword>
<evidence type="ECO:0000313" key="5">
    <source>
        <dbReference type="EMBL" id="GAE92716.1"/>
    </source>
</evidence>
<dbReference type="RefSeq" id="WP_035722770.1">
    <property type="nucleotide sequence ID" value="NZ_BAVS01000006.1"/>
</dbReference>
<dbReference type="InterPro" id="IPR029028">
    <property type="entry name" value="Alpha/beta_knot_MTases"/>
</dbReference>
<keyword evidence="3" id="KW-0808">Transferase</keyword>
<dbReference type="eggNOG" id="COG0566">
    <property type="taxonomic scope" value="Bacteria"/>
</dbReference>